<organism evidence="2 4">
    <name type="scientific">Orientia tsutsugamushi</name>
    <name type="common">Rickettsia tsutsugamushi</name>
    <dbReference type="NCBI Taxonomy" id="784"/>
    <lineage>
        <taxon>Bacteria</taxon>
        <taxon>Pseudomonadati</taxon>
        <taxon>Pseudomonadota</taxon>
        <taxon>Alphaproteobacteria</taxon>
        <taxon>Rickettsiales</taxon>
        <taxon>Rickettsiaceae</taxon>
        <taxon>Rickettsieae</taxon>
        <taxon>Orientia</taxon>
    </lineage>
</organism>
<feature type="transmembrane region" description="Helical" evidence="1">
    <location>
        <begin position="129"/>
        <end position="151"/>
    </location>
</feature>
<protein>
    <submittedName>
        <fullName evidence="2">Uncharacterized protein</fullName>
    </submittedName>
</protein>
<keyword evidence="1" id="KW-1133">Transmembrane helix</keyword>
<accession>A0A2U3R9X6</accession>
<dbReference type="RefSeq" id="WP_045918438.1">
    <property type="nucleotide sequence ID" value="NZ_CP044031.1"/>
</dbReference>
<dbReference type="EMBL" id="LS398552">
    <property type="protein sequence ID" value="SPR10027.1"/>
    <property type="molecule type" value="Genomic_DNA"/>
</dbReference>
<proteinExistence type="predicted"/>
<keyword evidence="1" id="KW-0812">Transmembrane</keyword>
<evidence type="ECO:0000313" key="3">
    <source>
        <dbReference type="EMBL" id="SPR10485.1"/>
    </source>
</evidence>
<dbReference type="GeneID" id="89459671"/>
<name>A0A2U3R9X6_ORITS</name>
<gene>
    <name evidence="3" type="ORF">UT176_01736</name>
    <name evidence="2" type="ORF">UT76HP_01664</name>
</gene>
<reference evidence="4 5" key="1">
    <citation type="submission" date="2018-03" db="EMBL/GenBank/DDBJ databases">
        <authorList>
            <person name="Batty M. E."/>
            <person name="Batty M E."/>
        </authorList>
    </citation>
    <scope>NUCLEOTIDE SEQUENCE [LARGE SCALE GENOMIC DNA]</scope>
</reference>
<keyword evidence="1" id="KW-0472">Membrane</keyword>
<dbReference type="EMBL" id="LS398547">
    <property type="protein sequence ID" value="SPR10485.1"/>
    <property type="molecule type" value="Genomic_DNA"/>
</dbReference>
<evidence type="ECO:0000313" key="4">
    <source>
        <dbReference type="Proteomes" id="UP000244943"/>
    </source>
</evidence>
<evidence type="ECO:0000256" key="1">
    <source>
        <dbReference type="SAM" id="Phobius"/>
    </source>
</evidence>
<reference evidence="2" key="2">
    <citation type="submission" date="2018-03" db="EMBL/GenBank/DDBJ databases">
        <authorList>
            <person name="Keele B.F."/>
        </authorList>
    </citation>
    <scope>NUCLEOTIDE SEQUENCE [LARGE SCALE GENOMIC DNA]</scope>
    <source>
        <strain evidence="3">UT176</strain>
        <strain evidence="2">UT76</strain>
    </source>
</reference>
<sequence length="231" mass="26223">MEDFLNITEANIEKQNFCVETDEIFYKGRAMNNICHSVFTSTTKEISIEKTFYSYRECKRSYNELDCSNATSFLGEIIEYSSKLWIQFKKDIPIFFENICNPGEIKVCIDGRVLDNDAEQINNTDNSDLWKISIPTVIILTLTLGVVTFLIKKKYRSSNTTNKSDADVESETPCLDKSHIKEATKQVSNDSNDNITPAVDNIQACNTLNAGLEAQEEPTIQGKLSYYESDI</sequence>
<dbReference type="Proteomes" id="UP000244960">
    <property type="component" value="Chromosome I"/>
</dbReference>
<dbReference type="Proteomes" id="UP000244943">
    <property type="component" value="Chromosome I"/>
</dbReference>
<evidence type="ECO:0000313" key="5">
    <source>
        <dbReference type="Proteomes" id="UP000244960"/>
    </source>
</evidence>
<evidence type="ECO:0000313" key="2">
    <source>
        <dbReference type="EMBL" id="SPR10027.1"/>
    </source>
</evidence>
<dbReference type="AlphaFoldDB" id="A0A2U3R9X6"/>